<evidence type="ECO:0000256" key="4">
    <source>
        <dbReference type="ARBA" id="ARBA00017871"/>
    </source>
</evidence>
<dbReference type="SUPFAM" id="SSF54373">
    <property type="entry name" value="FAD-linked reductases, C-terminal domain"/>
    <property type="match status" value="1"/>
</dbReference>
<feature type="domain" description="Amine oxidase" evidence="8">
    <location>
        <begin position="41"/>
        <end position="450"/>
    </location>
</feature>
<evidence type="ECO:0000256" key="2">
    <source>
        <dbReference type="ARBA" id="ARBA00005833"/>
    </source>
</evidence>
<comment type="pathway">
    <text evidence="1">Plant hormone metabolism; auxin biosynthesis.</text>
</comment>
<evidence type="ECO:0000259" key="8">
    <source>
        <dbReference type="Pfam" id="PF01593"/>
    </source>
</evidence>
<dbReference type="RefSeq" id="WP_181905271.1">
    <property type="nucleotide sequence ID" value="NZ_QRDW01000003.1"/>
</dbReference>
<reference evidence="9 10" key="1">
    <citation type="submission" date="2018-07" db="EMBL/GenBank/DDBJ databases">
        <title>Genomic Encyclopedia of Type Strains, Phase III (KMG-III): the genomes of soil and plant-associated and newly described type strains.</title>
        <authorList>
            <person name="Whitman W."/>
        </authorList>
    </citation>
    <scope>NUCLEOTIDE SEQUENCE [LARGE SCALE GENOMIC DNA]</scope>
    <source>
        <strain evidence="9 10">CECT 8488</strain>
    </source>
</reference>
<dbReference type="AlphaFoldDB" id="A0A3D9HP55"/>
<dbReference type="GO" id="GO:0009851">
    <property type="term" value="P:auxin biosynthetic process"/>
    <property type="evidence" value="ECO:0007669"/>
    <property type="project" value="UniProtKB-KW"/>
</dbReference>
<dbReference type="SUPFAM" id="SSF51905">
    <property type="entry name" value="FAD/NAD(P)-binding domain"/>
    <property type="match status" value="1"/>
</dbReference>
<dbReference type="PANTHER" id="PTHR10742:SF410">
    <property type="entry name" value="LYSINE-SPECIFIC HISTONE DEMETHYLASE 2"/>
    <property type="match status" value="1"/>
</dbReference>
<keyword evidence="10" id="KW-1185">Reference proteome</keyword>
<evidence type="ECO:0000256" key="1">
    <source>
        <dbReference type="ARBA" id="ARBA00004814"/>
    </source>
</evidence>
<dbReference type="Proteomes" id="UP000256845">
    <property type="component" value="Unassembled WGS sequence"/>
</dbReference>
<protein>
    <recommendedName>
        <fullName evidence="4">Tryptophan 2-monooxygenase</fullName>
        <ecNumber evidence="3">1.13.12.3</ecNumber>
    </recommendedName>
</protein>
<dbReference type="InterPro" id="IPR036188">
    <property type="entry name" value="FAD/NAD-bd_sf"/>
</dbReference>
<evidence type="ECO:0000313" key="10">
    <source>
        <dbReference type="Proteomes" id="UP000256845"/>
    </source>
</evidence>
<feature type="coiled-coil region" evidence="7">
    <location>
        <begin position="123"/>
        <end position="150"/>
    </location>
</feature>
<evidence type="ECO:0000256" key="5">
    <source>
        <dbReference type="ARBA" id="ARBA00023070"/>
    </source>
</evidence>
<name>A0A3D9HP55_9PROT</name>
<accession>A0A3D9HP55</accession>
<comment type="similarity">
    <text evidence="2">Belongs to the tryptophan 2-monooxygenase family.</text>
</comment>
<sequence>MHVFSPISRRTFLGGFSAWAFSPAYVSASGLSDCVIVGAGIAGISAAQALRRANRSVIILEARDRIGGRAYTESKTFGVPYDHGCAWLHSADQNPLTKMIEEQPGFTIVDEGSRDLWLYLDGREASEDDYSVLEEAHENLLRRIDRAVDRAETISDFEDRSIRDLSPPKGRIDRIAHTLVGPLEAGEETKRISALDVYRQIGTGVEWMVPQGMAAGILQALGPVAAQLNTIVRRIDWQRPEILVETNMGRLRTRSVIVTVPTSLLAEETIEFIPHLPDWKRQAAENLPMGLLDKITLQFKPAFRSLAEEAETTGLLIQENNNSQTWSHILRPFGHDMTIGFLGGDTARSLSGEPDADRITIELALENLTSLFGSDIRTLFVKGHYTNWLQDPWARGAYSNAPPGQANARKMMARPVAERLFFAGEATVTDWSTQAPGAYLSGRRAAREVIEMLN</sequence>
<evidence type="ECO:0000256" key="7">
    <source>
        <dbReference type="SAM" id="Coils"/>
    </source>
</evidence>
<dbReference type="InterPro" id="IPR050281">
    <property type="entry name" value="Flavin_monoamine_oxidase"/>
</dbReference>
<comment type="catalytic activity">
    <reaction evidence="6">
        <text>L-tryptophan + O2 = indole-3-acetamide + CO2 + H2O</text>
        <dbReference type="Rhea" id="RHEA:16165"/>
        <dbReference type="ChEBI" id="CHEBI:15377"/>
        <dbReference type="ChEBI" id="CHEBI:15379"/>
        <dbReference type="ChEBI" id="CHEBI:16031"/>
        <dbReference type="ChEBI" id="CHEBI:16526"/>
        <dbReference type="ChEBI" id="CHEBI:57912"/>
        <dbReference type="EC" id="1.13.12.3"/>
    </reaction>
</comment>
<gene>
    <name evidence="9" type="ORF">DFP90_10348</name>
</gene>
<proteinExistence type="inferred from homology"/>
<dbReference type="GO" id="GO:0050361">
    <property type="term" value="F:tryptophan 2-monooxygenase activity"/>
    <property type="evidence" value="ECO:0007669"/>
    <property type="project" value="UniProtKB-EC"/>
</dbReference>
<evidence type="ECO:0000256" key="6">
    <source>
        <dbReference type="ARBA" id="ARBA00047321"/>
    </source>
</evidence>
<dbReference type="EMBL" id="QRDW01000003">
    <property type="protein sequence ID" value="RED51249.1"/>
    <property type="molecule type" value="Genomic_DNA"/>
</dbReference>
<keyword evidence="7" id="KW-0175">Coiled coil</keyword>
<dbReference type="Gene3D" id="3.50.50.60">
    <property type="entry name" value="FAD/NAD(P)-binding domain"/>
    <property type="match status" value="1"/>
</dbReference>
<dbReference type="EC" id="1.13.12.3" evidence="3"/>
<dbReference type="Pfam" id="PF01593">
    <property type="entry name" value="Amino_oxidase"/>
    <property type="match status" value="1"/>
</dbReference>
<evidence type="ECO:0000256" key="3">
    <source>
        <dbReference type="ARBA" id="ARBA00012535"/>
    </source>
</evidence>
<evidence type="ECO:0000313" key="9">
    <source>
        <dbReference type="EMBL" id="RED51249.1"/>
    </source>
</evidence>
<comment type="caution">
    <text evidence="9">The sequence shown here is derived from an EMBL/GenBank/DDBJ whole genome shotgun (WGS) entry which is preliminary data.</text>
</comment>
<organism evidence="9 10">
    <name type="scientific">Aestuariispira insulae</name>
    <dbReference type="NCBI Taxonomy" id="1461337"/>
    <lineage>
        <taxon>Bacteria</taxon>
        <taxon>Pseudomonadati</taxon>
        <taxon>Pseudomonadota</taxon>
        <taxon>Alphaproteobacteria</taxon>
        <taxon>Rhodospirillales</taxon>
        <taxon>Kiloniellaceae</taxon>
        <taxon>Aestuariispira</taxon>
    </lineage>
</organism>
<dbReference type="InterPro" id="IPR002937">
    <property type="entry name" value="Amino_oxidase"/>
</dbReference>
<dbReference type="PANTHER" id="PTHR10742">
    <property type="entry name" value="FLAVIN MONOAMINE OXIDASE"/>
    <property type="match status" value="1"/>
</dbReference>
<keyword evidence="5" id="KW-0073">Auxin biosynthesis</keyword>